<feature type="binding site" evidence="9">
    <location>
        <position position="37"/>
    </location>
    <ligand>
        <name>NADPH</name>
        <dbReference type="ChEBI" id="CHEBI:57783"/>
    </ligand>
</feature>
<feature type="domain" description="1-deoxy-D-xylulose 5-phosphate reductoisomerase N-terminal" evidence="10">
    <location>
        <begin position="61"/>
        <end position="111"/>
    </location>
</feature>
<feature type="binding site" evidence="9">
    <location>
        <position position="197"/>
    </location>
    <ligand>
        <name>1-deoxy-D-xylulose 5-phosphate</name>
        <dbReference type="ChEBI" id="CHEBI:57792"/>
    </ligand>
</feature>
<feature type="binding site" evidence="9">
    <location>
        <position position="179"/>
    </location>
    <ligand>
        <name>1-deoxy-D-xylulose 5-phosphate</name>
        <dbReference type="ChEBI" id="CHEBI:57792"/>
    </ligand>
</feature>
<reference evidence="14" key="2">
    <citation type="submission" date="2011-04" db="EMBL/GenBank/DDBJ databases">
        <title>The complete genome of chromosome of Treponema succinifaciens DSM 2489.</title>
        <authorList>
            <person name="Lucas S."/>
            <person name="Copeland A."/>
            <person name="Lapidus A."/>
            <person name="Bruce D."/>
            <person name="Goodwin L."/>
            <person name="Pitluck S."/>
            <person name="Peters L."/>
            <person name="Kyrpides N."/>
            <person name="Mavromatis K."/>
            <person name="Ivanova N."/>
            <person name="Ovchinnikova G."/>
            <person name="Teshima H."/>
            <person name="Detter J.C."/>
            <person name="Tapia R."/>
            <person name="Han C."/>
            <person name="Land M."/>
            <person name="Hauser L."/>
            <person name="Markowitz V."/>
            <person name="Cheng J.-F."/>
            <person name="Hugenholtz P."/>
            <person name="Woyke T."/>
            <person name="Wu D."/>
            <person name="Gronow S."/>
            <person name="Wellnitz S."/>
            <person name="Brambilla E."/>
            <person name="Klenk H.-P."/>
            <person name="Eisen J.A."/>
        </authorList>
    </citation>
    <scope>NUCLEOTIDE SEQUENCE [LARGE SCALE GENOMIC DNA]</scope>
    <source>
        <strain evidence="14">ATCC 33096 / DSM 2489 / 6091</strain>
    </source>
</reference>
<evidence type="ECO:0000256" key="6">
    <source>
        <dbReference type="ARBA" id="ARBA00023211"/>
    </source>
</evidence>
<dbReference type="EC" id="1.1.1.267" evidence="9"/>
<dbReference type="InterPro" id="IPR013512">
    <property type="entry name" value="DXP_reductoisomerase_N"/>
</dbReference>
<feature type="binding site" evidence="9">
    <location>
        <position position="105"/>
    </location>
    <ligand>
        <name>1-deoxy-D-xylulose 5-phosphate</name>
        <dbReference type="ChEBI" id="CHEBI:57792"/>
    </ligand>
</feature>
<keyword evidence="6 9" id="KW-0464">Manganese</keyword>
<dbReference type="InterPro" id="IPR013644">
    <property type="entry name" value="DXP_reductoisomerase_C"/>
</dbReference>
<evidence type="ECO:0000256" key="2">
    <source>
        <dbReference type="ARBA" id="ARBA00006825"/>
    </source>
</evidence>
<dbReference type="Gene3D" id="3.40.50.720">
    <property type="entry name" value="NAD(P)-binding Rossmann-like Domain"/>
    <property type="match status" value="2"/>
</dbReference>
<dbReference type="InterPro" id="IPR026877">
    <property type="entry name" value="DXPR_C"/>
</dbReference>
<dbReference type="EMBL" id="CP002631">
    <property type="protein sequence ID" value="AEB14111.1"/>
    <property type="molecule type" value="Genomic_DNA"/>
</dbReference>
<dbReference type="HOGENOM" id="CLU_035714_4_0_12"/>
<feature type="binding site" evidence="9">
    <location>
        <position position="39"/>
    </location>
    <ligand>
        <name>NADPH</name>
        <dbReference type="ChEBI" id="CHEBI:57783"/>
    </ligand>
</feature>
<evidence type="ECO:0000256" key="1">
    <source>
        <dbReference type="ARBA" id="ARBA00005094"/>
    </source>
</evidence>
<dbReference type="GO" id="GO:0051484">
    <property type="term" value="P:isopentenyl diphosphate biosynthetic process, methylerythritol 4-phosphate pathway involved in terpenoid biosynthetic process"/>
    <property type="evidence" value="ECO:0007669"/>
    <property type="project" value="TreeGrafter"/>
</dbReference>
<dbReference type="InterPro" id="IPR003821">
    <property type="entry name" value="DXP_reductoisomerase"/>
</dbReference>
<name>F2NY90_TRES6</name>
<keyword evidence="4 9" id="KW-0521">NADP</keyword>
<dbReference type="OrthoDB" id="9806546at2"/>
<feature type="binding site" evidence="9">
    <location>
        <position position="38"/>
    </location>
    <ligand>
        <name>NADPH</name>
        <dbReference type="ChEBI" id="CHEBI:57783"/>
    </ligand>
</feature>
<dbReference type="PANTHER" id="PTHR30525">
    <property type="entry name" value="1-DEOXY-D-XYLULOSE 5-PHOSPHATE REDUCTOISOMERASE"/>
    <property type="match status" value="1"/>
</dbReference>
<feature type="binding site" evidence="9">
    <location>
        <position position="192"/>
    </location>
    <ligand>
        <name>1-deoxy-D-xylulose 5-phosphate</name>
        <dbReference type="ChEBI" id="CHEBI:57792"/>
    </ligand>
</feature>
<feature type="binding site" evidence="9">
    <location>
        <position position="104"/>
    </location>
    <ligand>
        <name>NADPH</name>
        <dbReference type="ChEBI" id="CHEBI:57783"/>
    </ligand>
</feature>
<feature type="binding site" evidence="9">
    <location>
        <position position="156"/>
    </location>
    <ligand>
        <name>1-deoxy-D-xylulose 5-phosphate</name>
        <dbReference type="ChEBI" id="CHEBI:57792"/>
    </ligand>
</feature>
<feature type="binding site" evidence="9">
    <location>
        <position position="201"/>
    </location>
    <ligand>
        <name>1-deoxy-D-xylulose 5-phosphate</name>
        <dbReference type="ChEBI" id="CHEBI:57792"/>
    </ligand>
</feature>
<dbReference type="GeneID" id="302998363"/>
<organism evidence="13 14">
    <name type="scientific">Treponema succinifaciens (strain ATCC 33096 / DSM 2489 / 6091)</name>
    <dbReference type="NCBI Taxonomy" id="869209"/>
    <lineage>
        <taxon>Bacteria</taxon>
        <taxon>Pseudomonadati</taxon>
        <taxon>Spirochaetota</taxon>
        <taxon>Spirochaetia</taxon>
        <taxon>Spirochaetales</taxon>
        <taxon>Treponemataceae</taxon>
        <taxon>Treponema</taxon>
    </lineage>
</organism>
<dbReference type="Gene3D" id="1.10.1740.10">
    <property type="match status" value="1"/>
</dbReference>
<feature type="binding site" evidence="9">
    <location>
        <position position="132"/>
    </location>
    <ligand>
        <name>1-deoxy-D-xylulose 5-phosphate</name>
        <dbReference type="ChEBI" id="CHEBI:57792"/>
    </ligand>
</feature>
<dbReference type="PIRSF" id="PIRSF006205">
    <property type="entry name" value="Dxp_reductismrs"/>
    <property type="match status" value="1"/>
</dbReference>
<evidence type="ECO:0000313" key="14">
    <source>
        <dbReference type="Proteomes" id="UP000006852"/>
    </source>
</evidence>
<feature type="binding site" evidence="9">
    <location>
        <position position="106"/>
    </location>
    <ligand>
        <name>NADPH</name>
        <dbReference type="ChEBI" id="CHEBI:57783"/>
    </ligand>
</feature>
<dbReference type="HAMAP" id="MF_00183">
    <property type="entry name" value="DXP_reductoisom"/>
    <property type="match status" value="1"/>
</dbReference>
<keyword evidence="3 9" id="KW-0479">Metal-binding</keyword>
<evidence type="ECO:0000259" key="12">
    <source>
        <dbReference type="Pfam" id="PF13288"/>
    </source>
</evidence>
<evidence type="ECO:0000259" key="10">
    <source>
        <dbReference type="Pfam" id="PF02670"/>
    </source>
</evidence>
<dbReference type="Pfam" id="PF02670">
    <property type="entry name" value="DXP_reductoisom"/>
    <property type="match status" value="2"/>
</dbReference>
<dbReference type="RefSeq" id="WP_013701398.1">
    <property type="nucleotide sequence ID" value="NC_015385.1"/>
</dbReference>
<gene>
    <name evidence="9" type="primary">dxr</name>
    <name evidence="13" type="ordered locus">Tresu_1203</name>
</gene>
<feature type="binding site" evidence="9">
    <location>
        <position position="14"/>
    </location>
    <ligand>
        <name>NADPH</name>
        <dbReference type="ChEBI" id="CHEBI:57783"/>
    </ligand>
</feature>
<comment type="catalytic activity">
    <reaction evidence="8">
        <text>2-C-methyl-D-erythritol 4-phosphate + NADP(+) = 1-deoxy-D-xylulose 5-phosphate + NADPH + H(+)</text>
        <dbReference type="Rhea" id="RHEA:13717"/>
        <dbReference type="ChEBI" id="CHEBI:15378"/>
        <dbReference type="ChEBI" id="CHEBI:57783"/>
        <dbReference type="ChEBI" id="CHEBI:57792"/>
        <dbReference type="ChEBI" id="CHEBI:58262"/>
        <dbReference type="ChEBI" id="CHEBI:58349"/>
        <dbReference type="EC" id="1.1.1.267"/>
    </reaction>
    <physiologicalReaction direction="right-to-left" evidence="8">
        <dbReference type="Rhea" id="RHEA:13719"/>
    </physiologicalReaction>
</comment>
<proteinExistence type="inferred from homology"/>
<evidence type="ECO:0000256" key="7">
    <source>
        <dbReference type="ARBA" id="ARBA00023229"/>
    </source>
</evidence>
<dbReference type="eggNOG" id="COG0743">
    <property type="taxonomic scope" value="Bacteria"/>
</dbReference>
<dbReference type="Pfam" id="PF08436">
    <property type="entry name" value="DXP_redisom_C"/>
    <property type="match status" value="1"/>
</dbReference>
<evidence type="ECO:0000259" key="11">
    <source>
        <dbReference type="Pfam" id="PF08436"/>
    </source>
</evidence>
<dbReference type="SUPFAM" id="SSF55347">
    <property type="entry name" value="Glyceraldehyde-3-phosphate dehydrogenase-like, C-terminal domain"/>
    <property type="match status" value="1"/>
</dbReference>
<comment type="similarity">
    <text evidence="2 9">Belongs to the DXR family.</text>
</comment>
<dbReference type="GO" id="GO:0030604">
    <property type="term" value="F:1-deoxy-D-xylulose-5-phosphate reductoisomerase activity"/>
    <property type="evidence" value="ECO:0007669"/>
    <property type="project" value="UniProtKB-UniRule"/>
</dbReference>
<evidence type="ECO:0000256" key="9">
    <source>
        <dbReference type="HAMAP-Rule" id="MF_00183"/>
    </source>
</evidence>
<comment type="cofactor">
    <cofactor evidence="9">
        <name>Mg(2+)</name>
        <dbReference type="ChEBI" id="CHEBI:18420"/>
    </cofactor>
    <cofactor evidence="9">
        <name>Mn(2+)</name>
        <dbReference type="ChEBI" id="CHEBI:29035"/>
    </cofactor>
</comment>
<keyword evidence="14" id="KW-1185">Reference proteome</keyword>
<dbReference type="InterPro" id="IPR036169">
    <property type="entry name" value="DXPR_C_sf"/>
</dbReference>
<feature type="binding site" evidence="9">
    <location>
        <position position="185"/>
    </location>
    <ligand>
        <name>NADPH</name>
        <dbReference type="ChEBI" id="CHEBI:57783"/>
    </ligand>
</feature>
<feature type="binding site" evidence="9">
    <location>
        <position position="12"/>
    </location>
    <ligand>
        <name>NADPH</name>
        <dbReference type="ChEBI" id="CHEBI:57783"/>
    </ligand>
</feature>
<feature type="binding site" evidence="9">
    <location>
        <position position="132"/>
    </location>
    <ligand>
        <name>Mn(2+)</name>
        <dbReference type="ChEBI" id="CHEBI:29035"/>
    </ligand>
</feature>
<feature type="binding site" evidence="9">
    <location>
        <position position="198"/>
    </location>
    <ligand>
        <name>1-deoxy-D-xylulose 5-phosphate</name>
        <dbReference type="ChEBI" id="CHEBI:57792"/>
    </ligand>
</feature>
<feature type="binding site" evidence="9">
    <location>
        <position position="130"/>
    </location>
    <ligand>
        <name>Mn(2+)</name>
        <dbReference type="ChEBI" id="CHEBI:29035"/>
    </ligand>
</feature>
<keyword evidence="9" id="KW-0460">Magnesium</keyword>
<dbReference type="GO" id="GO:0070402">
    <property type="term" value="F:NADPH binding"/>
    <property type="evidence" value="ECO:0007669"/>
    <property type="project" value="InterPro"/>
</dbReference>
<feature type="domain" description="1-deoxy-D-xylulose 5-phosphate reductoisomerase N-terminal" evidence="10">
    <location>
        <begin position="5"/>
        <end position="55"/>
    </location>
</feature>
<keyword evidence="7 9" id="KW-0414">Isoprene biosynthesis</keyword>
<dbReference type="Pfam" id="PF13288">
    <property type="entry name" value="DXPR_C"/>
    <property type="match status" value="1"/>
</dbReference>
<feature type="domain" description="1-deoxy-D-xylulose 5-phosphate reductoisomerase C-terminal" evidence="11">
    <location>
        <begin position="126"/>
        <end position="209"/>
    </location>
</feature>
<feature type="binding site" evidence="9">
    <location>
        <position position="13"/>
    </location>
    <ligand>
        <name>NADPH</name>
        <dbReference type="ChEBI" id="CHEBI:57783"/>
    </ligand>
</feature>
<evidence type="ECO:0000256" key="8">
    <source>
        <dbReference type="ARBA" id="ARBA00048543"/>
    </source>
</evidence>
<dbReference type="UniPathway" id="UPA00056">
    <property type="reaction ID" value="UER00092"/>
</dbReference>
<dbReference type="STRING" id="869209.Tresu_1203"/>
<feature type="binding site" evidence="9">
    <location>
        <position position="131"/>
    </location>
    <ligand>
        <name>1-deoxy-D-xylulose 5-phosphate</name>
        <dbReference type="ChEBI" id="CHEBI:57792"/>
    </ligand>
</feature>
<dbReference type="NCBIfam" id="TIGR00243">
    <property type="entry name" value="Dxr"/>
    <property type="match status" value="1"/>
</dbReference>
<dbReference type="GO" id="GO:0030145">
    <property type="term" value="F:manganese ion binding"/>
    <property type="evidence" value="ECO:0007669"/>
    <property type="project" value="TreeGrafter"/>
</dbReference>
<dbReference type="SUPFAM" id="SSF51735">
    <property type="entry name" value="NAD(P)-binding Rossmann-fold domains"/>
    <property type="match status" value="1"/>
</dbReference>
<evidence type="ECO:0000256" key="5">
    <source>
        <dbReference type="ARBA" id="ARBA00023002"/>
    </source>
</evidence>
<sequence length="371" mass="40404">MKKRILVLGCTGSIGSQTLDIARKMSGSFEVCGISAGKNEEKVKELCREFNCKGTVFSKDGIEGLEKLIKESKADIAVNGIAGAAGLKPSALVLENGIDLALANKETVVMAWNLVKETALKNGARIIPVDSEHSAIFNLVQKIGSKNISEIIITASGGPFRNLSDEELKTVSIEDALKHPTWSMGPKITIDSASLANKGLEVIEACRLFDFPPEKVSVVVHPQSLIHSLVRTKDGMLYAQISNPDMRHPIFGALVWPELSENYLEKFDLASCKEMTFSAPRFDSFPLLKTAFSCAKKGASYTIAFNAANEIAVQAFLEKKCAFTDIAKIVINTLELDWGTQPVSIEEIFSIDKKVRLEAERQLALLSGGIR</sequence>
<keyword evidence="5 9" id="KW-0560">Oxidoreductase</keyword>
<accession>F2NY90</accession>
<comment type="pathway">
    <text evidence="1 9">Isoprenoid biosynthesis; isopentenyl diphosphate biosynthesis via DXP pathway; isopentenyl diphosphate from 1-deoxy-D-xylulose 5-phosphate: step 1/6.</text>
</comment>
<evidence type="ECO:0000256" key="4">
    <source>
        <dbReference type="ARBA" id="ARBA00022857"/>
    </source>
</evidence>
<comment type="function">
    <text evidence="9">Catalyzes the NADPH-dependent rearrangement and reduction of 1-deoxy-D-xylulose-5-phosphate (DXP) to 2-C-methyl-D-erythritol 4-phosphate (MEP).</text>
</comment>
<evidence type="ECO:0000256" key="3">
    <source>
        <dbReference type="ARBA" id="ARBA00022723"/>
    </source>
</evidence>
<dbReference type="KEGG" id="tsu:Tresu_1203"/>
<dbReference type="SUPFAM" id="SSF69055">
    <property type="entry name" value="1-deoxy-D-xylulose-5-phosphate reductoisomerase, C-terminal domain"/>
    <property type="match status" value="1"/>
</dbReference>
<feature type="domain" description="DXP reductoisomerase C-terminal" evidence="12">
    <location>
        <begin position="241"/>
        <end position="356"/>
    </location>
</feature>
<dbReference type="Proteomes" id="UP000006852">
    <property type="component" value="Chromosome"/>
</dbReference>
<dbReference type="PANTHER" id="PTHR30525:SF0">
    <property type="entry name" value="1-DEOXY-D-XYLULOSE 5-PHOSPHATE REDUCTOISOMERASE, CHLOROPLASTIC"/>
    <property type="match status" value="1"/>
</dbReference>
<dbReference type="AlphaFoldDB" id="F2NY90"/>
<feature type="binding site" evidence="9">
    <location>
        <position position="11"/>
    </location>
    <ligand>
        <name>NADPH</name>
        <dbReference type="ChEBI" id="CHEBI:57783"/>
    </ligand>
</feature>
<feature type="binding site" evidence="9">
    <location>
        <position position="201"/>
    </location>
    <ligand>
        <name>Mn(2+)</name>
        <dbReference type="ChEBI" id="CHEBI:29035"/>
    </ligand>
</feature>
<dbReference type="InterPro" id="IPR036291">
    <property type="entry name" value="NAD(P)-bd_dom_sf"/>
</dbReference>
<protein>
    <recommendedName>
        <fullName evidence="9">1-deoxy-D-xylulose 5-phosphate reductoisomerase</fullName>
        <shortName evidence="9">DXP reductoisomerase</shortName>
        <ecNumber evidence="9">1.1.1.267</ecNumber>
    </recommendedName>
    <alternativeName>
        <fullName evidence="9">1-deoxyxylulose-5-phosphate reductoisomerase</fullName>
    </alternativeName>
    <alternativeName>
        <fullName evidence="9">2-C-methyl-D-erythritol 4-phosphate synthase</fullName>
    </alternativeName>
</protein>
<reference evidence="13 14" key="1">
    <citation type="journal article" date="2011" name="Stand. Genomic Sci.">
        <title>Complete genome sequence of Treponema succinifaciens type strain (6091).</title>
        <authorList>
            <person name="Han C."/>
            <person name="Gronow S."/>
            <person name="Teshima H."/>
            <person name="Lapidus A."/>
            <person name="Nolan M."/>
            <person name="Lucas S."/>
            <person name="Hammon N."/>
            <person name="Deshpande S."/>
            <person name="Cheng J.F."/>
            <person name="Zeytun A."/>
            <person name="Tapia R."/>
            <person name="Goodwin L."/>
            <person name="Pitluck S."/>
            <person name="Liolios K."/>
            <person name="Pagani I."/>
            <person name="Ivanova N."/>
            <person name="Mavromatis K."/>
            <person name="Mikhailova N."/>
            <person name="Huntemann M."/>
            <person name="Pati A."/>
            <person name="Chen A."/>
            <person name="Palaniappan K."/>
            <person name="Land M."/>
            <person name="Hauser L."/>
            <person name="Brambilla E.M."/>
            <person name="Rohde M."/>
            <person name="Goker M."/>
            <person name="Woyke T."/>
            <person name="Bristow J."/>
            <person name="Eisen J.A."/>
            <person name="Markowitz V."/>
            <person name="Hugenholtz P."/>
            <person name="Kyrpides N.C."/>
            <person name="Klenk H.P."/>
            <person name="Detter J.C."/>
        </authorList>
    </citation>
    <scope>NUCLEOTIDE SEQUENCE [LARGE SCALE GENOMIC DNA]</scope>
    <source>
        <strain evidence="14">ATCC 33096 / DSM 2489 / 6091</strain>
    </source>
</reference>
<evidence type="ECO:0000313" key="13">
    <source>
        <dbReference type="EMBL" id="AEB14111.1"/>
    </source>
</evidence>